<evidence type="ECO:0000313" key="9">
    <source>
        <dbReference type="Proteomes" id="UP000192796"/>
    </source>
</evidence>
<dbReference type="CDD" id="cd07984">
    <property type="entry name" value="LPLAT_LABLAT-like"/>
    <property type="match status" value="1"/>
</dbReference>
<accession>A0A1V9G921</accession>
<evidence type="ECO:0000256" key="5">
    <source>
        <dbReference type="ARBA" id="ARBA00023136"/>
    </source>
</evidence>
<evidence type="ECO:0000256" key="2">
    <source>
        <dbReference type="ARBA" id="ARBA00022475"/>
    </source>
</evidence>
<organism evidence="8 9">
    <name type="scientific">Niastella vici</name>
    <dbReference type="NCBI Taxonomy" id="1703345"/>
    <lineage>
        <taxon>Bacteria</taxon>
        <taxon>Pseudomonadati</taxon>
        <taxon>Bacteroidota</taxon>
        <taxon>Chitinophagia</taxon>
        <taxon>Chitinophagales</taxon>
        <taxon>Chitinophagaceae</taxon>
        <taxon>Niastella</taxon>
    </lineage>
</organism>
<dbReference type="InterPro" id="IPR004960">
    <property type="entry name" value="LipA_acyltrans"/>
</dbReference>
<comment type="subcellular location">
    <subcellularLocation>
        <location evidence="1">Cell inner membrane</location>
    </subcellularLocation>
</comment>
<reference evidence="8 9" key="1">
    <citation type="submission" date="2016-03" db="EMBL/GenBank/DDBJ databases">
        <title>Niastella vici sp. nov., isolated from farmland soil.</title>
        <authorList>
            <person name="Chen L."/>
            <person name="Wang D."/>
            <person name="Yang S."/>
            <person name="Wang G."/>
        </authorList>
    </citation>
    <scope>NUCLEOTIDE SEQUENCE [LARGE SCALE GENOMIC DNA]</scope>
    <source>
        <strain evidence="8 9">DJ57</strain>
    </source>
</reference>
<dbReference type="GO" id="GO:0009247">
    <property type="term" value="P:glycolipid biosynthetic process"/>
    <property type="evidence" value="ECO:0007669"/>
    <property type="project" value="UniProtKB-ARBA"/>
</dbReference>
<name>A0A1V9G921_9BACT</name>
<evidence type="ECO:0000256" key="3">
    <source>
        <dbReference type="ARBA" id="ARBA00022519"/>
    </source>
</evidence>
<keyword evidence="5 7" id="KW-0472">Membrane</keyword>
<dbReference type="GO" id="GO:0005886">
    <property type="term" value="C:plasma membrane"/>
    <property type="evidence" value="ECO:0007669"/>
    <property type="project" value="UniProtKB-SubCell"/>
</dbReference>
<dbReference type="PANTHER" id="PTHR30606">
    <property type="entry name" value="LIPID A BIOSYNTHESIS LAUROYL ACYLTRANSFERASE"/>
    <property type="match status" value="1"/>
</dbReference>
<dbReference type="Proteomes" id="UP000192796">
    <property type="component" value="Unassembled WGS sequence"/>
</dbReference>
<dbReference type="OrthoDB" id="9801955at2"/>
<protein>
    <submittedName>
        <fullName evidence="8">Lipid A biosynthesis acyltransferase</fullName>
    </submittedName>
</protein>
<comment type="caution">
    <text evidence="8">The sequence shown here is derived from an EMBL/GenBank/DDBJ whole genome shotgun (WGS) entry which is preliminary data.</text>
</comment>
<evidence type="ECO:0000313" key="8">
    <source>
        <dbReference type="EMBL" id="OQP66966.1"/>
    </source>
</evidence>
<keyword evidence="3" id="KW-0997">Cell inner membrane</keyword>
<proteinExistence type="predicted"/>
<keyword evidence="7" id="KW-0812">Transmembrane</keyword>
<evidence type="ECO:0000256" key="6">
    <source>
        <dbReference type="ARBA" id="ARBA00023315"/>
    </source>
</evidence>
<dbReference type="Pfam" id="PF03279">
    <property type="entry name" value="Lip_A_acyltrans"/>
    <property type="match status" value="1"/>
</dbReference>
<keyword evidence="7" id="KW-1133">Transmembrane helix</keyword>
<sequence length="293" mass="34502">MYYIVYGLLYLISLLPLRVLYILSDAFYVLVYRILGYRRKVVLDNLQIAFPEKTLAERKKIASKFYHNFIDSIIESLKMVSASDAYIKKRVSGNWEVLNDLYKTGRSCQIHLGHTFNWEWANLVGAKAMHYTFLGVYMPIKNKTFDRLFRHLRSKSGSVLLPATEMRTAMLPWRNKQYCIGLVADQSPSAAEKSFWCNFFGKPTGFVPGPETGARANNIPVVFANIEKPRRGYYKVVFTLAEDQPSSLKRGELTLRYARYLEQVIKQQPDMWLWSHRRWKKDWNEEWRKNWVE</sequence>
<keyword evidence="2" id="KW-1003">Cell membrane</keyword>
<keyword evidence="6 8" id="KW-0012">Acyltransferase</keyword>
<evidence type="ECO:0000256" key="4">
    <source>
        <dbReference type="ARBA" id="ARBA00022679"/>
    </source>
</evidence>
<dbReference type="STRING" id="1703345.A3860_00990"/>
<feature type="transmembrane region" description="Helical" evidence="7">
    <location>
        <begin position="6"/>
        <end position="31"/>
    </location>
</feature>
<dbReference type="EMBL" id="LVYD01000001">
    <property type="protein sequence ID" value="OQP66966.1"/>
    <property type="molecule type" value="Genomic_DNA"/>
</dbReference>
<dbReference type="PIRSF" id="PIRSF026649">
    <property type="entry name" value="MsbB"/>
    <property type="match status" value="1"/>
</dbReference>
<keyword evidence="9" id="KW-1185">Reference proteome</keyword>
<evidence type="ECO:0000256" key="1">
    <source>
        <dbReference type="ARBA" id="ARBA00004533"/>
    </source>
</evidence>
<dbReference type="RefSeq" id="WP_081144666.1">
    <property type="nucleotide sequence ID" value="NZ_LVYD01000001.1"/>
</dbReference>
<evidence type="ECO:0000256" key="7">
    <source>
        <dbReference type="SAM" id="Phobius"/>
    </source>
</evidence>
<gene>
    <name evidence="8" type="ORF">A3860_00990</name>
</gene>
<dbReference type="GO" id="GO:0016746">
    <property type="term" value="F:acyltransferase activity"/>
    <property type="evidence" value="ECO:0007669"/>
    <property type="project" value="UniProtKB-KW"/>
</dbReference>
<keyword evidence="4 8" id="KW-0808">Transferase</keyword>
<dbReference type="AlphaFoldDB" id="A0A1V9G921"/>
<dbReference type="PANTHER" id="PTHR30606:SF10">
    <property type="entry name" value="PHOSPHATIDYLINOSITOL MANNOSIDE ACYLTRANSFERASE"/>
    <property type="match status" value="1"/>
</dbReference>